<comment type="caution">
    <text evidence="6">The sequence shown here is derived from an EMBL/GenBank/DDBJ whole genome shotgun (WGS) entry which is preliminary data.</text>
</comment>
<dbReference type="PANTHER" id="PTHR23213">
    <property type="entry name" value="FORMIN-RELATED"/>
    <property type="match status" value="1"/>
</dbReference>
<dbReference type="Pfam" id="PF02181">
    <property type="entry name" value="FH2"/>
    <property type="match status" value="1"/>
</dbReference>
<comment type="similarity">
    <text evidence="1">Belongs to the formin-like family. Class-I subfamily.</text>
</comment>
<keyword evidence="7" id="KW-1185">Reference proteome</keyword>
<dbReference type="InterPro" id="IPR015425">
    <property type="entry name" value="FH2_Formin"/>
</dbReference>
<evidence type="ECO:0000256" key="2">
    <source>
        <dbReference type="RuleBase" id="RU361260"/>
    </source>
</evidence>
<dbReference type="InterPro" id="IPR027643">
    <property type="entry name" value="Formin-like_plant"/>
</dbReference>
<feature type="domain" description="FH2" evidence="5">
    <location>
        <begin position="369"/>
        <end position="788"/>
    </location>
</feature>
<keyword evidence="4" id="KW-1133">Transmembrane helix</keyword>
<evidence type="ECO:0000313" key="6">
    <source>
        <dbReference type="EMBL" id="KAK1351985.1"/>
    </source>
</evidence>
<dbReference type="PROSITE" id="PS51444">
    <property type="entry name" value="FH2"/>
    <property type="match status" value="1"/>
</dbReference>
<proteinExistence type="inferred from homology"/>
<organism evidence="6 7">
    <name type="scientific">Heracleum sosnowskyi</name>
    <dbReference type="NCBI Taxonomy" id="360622"/>
    <lineage>
        <taxon>Eukaryota</taxon>
        <taxon>Viridiplantae</taxon>
        <taxon>Streptophyta</taxon>
        <taxon>Embryophyta</taxon>
        <taxon>Tracheophyta</taxon>
        <taxon>Spermatophyta</taxon>
        <taxon>Magnoliopsida</taxon>
        <taxon>eudicotyledons</taxon>
        <taxon>Gunneridae</taxon>
        <taxon>Pentapetalae</taxon>
        <taxon>asterids</taxon>
        <taxon>campanulids</taxon>
        <taxon>Apiales</taxon>
        <taxon>Apiaceae</taxon>
        <taxon>Apioideae</taxon>
        <taxon>apioid superclade</taxon>
        <taxon>Tordylieae</taxon>
        <taxon>Tordyliinae</taxon>
        <taxon>Heracleum</taxon>
    </lineage>
</organism>
<feature type="compositionally biased region" description="Pro residues" evidence="3">
    <location>
        <begin position="279"/>
        <end position="291"/>
    </location>
</feature>
<feature type="transmembrane region" description="Helical" evidence="4">
    <location>
        <begin position="121"/>
        <end position="146"/>
    </location>
</feature>
<name>A0AAD8GPR9_9APIA</name>
<keyword evidence="4" id="KW-0812">Transmembrane</keyword>
<evidence type="ECO:0000259" key="5">
    <source>
        <dbReference type="PROSITE" id="PS51444"/>
    </source>
</evidence>
<feature type="compositionally biased region" description="Pro residues" evidence="3">
    <location>
        <begin position="346"/>
        <end position="362"/>
    </location>
</feature>
<dbReference type="GO" id="GO:0051015">
    <property type="term" value="F:actin filament binding"/>
    <property type="evidence" value="ECO:0007669"/>
    <property type="project" value="InterPro"/>
</dbReference>
<evidence type="ECO:0000256" key="1">
    <source>
        <dbReference type="ARBA" id="ARBA00025793"/>
    </source>
</evidence>
<feature type="compositionally biased region" description="Polar residues" evidence="3">
    <location>
        <begin position="324"/>
        <end position="336"/>
    </location>
</feature>
<dbReference type="Proteomes" id="UP001237642">
    <property type="component" value="Unassembled WGS sequence"/>
</dbReference>
<dbReference type="PANTHER" id="PTHR23213:SF177">
    <property type="entry name" value="FORMIN-LIKE PROTEIN 11"/>
    <property type="match status" value="1"/>
</dbReference>
<protein>
    <recommendedName>
        <fullName evidence="2">Formin-like protein</fullName>
    </recommendedName>
</protein>
<gene>
    <name evidence="6" type="ORF">POM88_053699</name>
</gene>
<dbReference type="EMBL" id="JAUIZM010000020">
    <property type="protein sequence ID" value="KAK1351985.1"/>
    <property type="molecule type" value="Genomic_DNA"/>
</dbReference>
<feature type="transmembrane region" description="Helical" evidence="4">
    <location>
        <begin position="6"/>
        <end position="25"/>
    </location>
</feature>
<feature type="region of interest" description="Disordered" evidence="3">
    <location>
        <begin position="273"/>
        <end position="310"/>
    </location>
</feature>
<accession>A0AAD8GPR9</accession>
<feature type="region of interest" description="Disordered" evidence="3">
    <location>
        <begin position="169"/>
        <end position="207"/>
    </location>
</feature>
<keyword evidence="4" id="KW-0472">Membrane</keyword>
<feature type="region of interest" description="Disordered" evidence="3">
    <location>
        <begin position="322"/>
        <end position="382"/>
    </location>
</feature>
<sequence>MGYDSKILPMIIFIIFMLTSLNAAMHFSRNHHVQRVSGEEENEGLVFEKFRALLGLLSFDMKKEPSYSHDFRYPIEAPAPAPAAPAPMLYHHVHSHHHSHRPRITAPRRRRIKKEKNNQGLITRSVVLFIVSTGVMFVLLGIVLIWGCKKFRKRTKETSTMAIMHSSDLENNSRSKGVGITQKEDEDMVRSESQNVSYSDDGDIVSGKKIENSHVGCSSRVNEKKTLTEAHSDDNESFQSSSNAKLSGASSVTLSETAGFVFPCKPSLPAASSFLSSVQPPPPPPPPPPPLKRIHMFPSTSQSTTMTSTALSSALSNLTLTSNRDQYSGSNQNHGSNLKGLSKIPQPFPPPFPEGPPPPPSPLQTYRSLDKDGNQLPKLKPLHWDKVRTASDHSMVWDKIRSSSFEFDEEMIETLFSYNMKYSSRNDEAKSPSPRKHILEPKRLQNITILSKALNVTADHICEALMQGAGLGLQQLEALIKMELTKEEEGMLTSYKGDIDGLGSAEKIVKTILHIPFAFPRIEAMIYRETFEDEISLLRNSFSMLEDACKELRSSRLFLKLLEAVLKTGNRMNIGTVRGGARAFKLDALLKLADVKGTDGKTTLLHFVVQEIIRTEGIKASDSIIGKINQKNKSQTFEDREEAYKKMGLDLVSGLTSELFNVRKTANIDFDGITSSLSNLFHGMAQLQHLVQIDLSKEEKNGSFVLSMRSFIIYAEKKLKELQDDKVRVLVLVREMTEYFHGNVSKDELNPLRIFVIVRDFLGMLDHVCKEIRNLKVPSASNRLAPFQ</sequence>
<reference evidence="6" key="2">
    <citation type="submission" date="2023-05" db="EMBL/GenBank/DDBJ databases">
        <authorList>
            <person name="Schelkunov M.I."/>
        </authorList>
    </citation>
    <scope>NUCLEOTIDE SEQUENCE</scope>
    <source>
        <strain evidence="6">Hsosn_3</strain>
        <tissue evidence="6">Leaf</tissue>
    </source>
</reference>
<evidence type="ECO:0000256" key="4">
    <source>
        <dbReference type="SAM" id="Phobius"/>
    </source>
</evidence>
<dbReference type="SUPFAM" id="SSF101447">
    <property type="entry name" value="Formin homology 2 domain (FH2 domain)"/>
    <property type="match status" value="1"/>
</dbReference>
<dbReference type="SMART" id="SM00498">
    <property type="entry name" value="FH2"/>
    <property type="match status" value="1"/>
</dbReference>
<dbReference type="Gene3D" id="1.20.58.2220">
    <property type="entry name" value="Formin, FH2 domain"/>
    <property type="match status" value="1"/>
</dbReference>
<dbReference type="AlphaFoldDB" id="A0AAD8GPR9"/>
<evidence type="ECO:0000256" key="3">
    <source>
        <dbReference type="SAM" id="MobiDB-lite"/>
    </source>
</evidence>
<dbReference type="InterPro" id="IPR042201">
    <property type="entry name" value="FH2_Formin_sf"/>
</dbReference>
<dbReference type="GO" id="GO:0045010">
    <property type="term" value="P:actin nucleation"/>
    <property type="evidence" value="ECO:0007669"/>
    <property type="project" value="InterPro"/>
</dbReference>
<evidence type="ECO:0000313" key="7">
    <source>
        <dbReference type="Proteomes" id="UP001237642"/>
    </source>
</evidence>
<reference evidence="6" key="1">
    <citation type="submission" date="2023-02" db="EMBL/GenBank/DDBJ databases">
        <title>Genome of toxic invasive species Heracleum sosnowskyi carries increased number of genes despite the absence of recent whole-genome duplications.</title>
        <authorList>
            <person name="Schelkunov M."/>
            <person name="Shtratnikova V."/>
            <person name="Makarenko M."/>
            <person name="Klepikova A."/>
            <person name="Omelchenko D."/>
            <person name="Novikova G."/>
            <person name="Obukhova E."/>
            <person name="Bogdanov V."/>
            <person name="Penin A."/>
            <person name="Logacheva M."/>
        </authorList>
    </citation>
    <scope>NUCLEOTIDE SEQUENCE</scope>
    <source>
        <strain evidence="6">Hsosn_3</strain>
        <tissue evidence="6">Leaf</tissue>
    </source>
</reference>
<feature type="compositionally biased region" description="Low complexity" evidence="3">
    <location>
        <begin position="299"/>
        <end position="310"/>
    </location>
</feature>